<feature type="active site" description="Proton acceptor" evidence="2">
    <location>
        <position position="63"/>
    </location>
</feature>
<feature type="site" description="Participates in a stacking interaction with the thymidine ring of dTDP-4-oxo-6-deoxyglucose" evidence="3">
    <location>
        <position position="139"/>
    </location>
</feature>
<dbReference type="Proteomes" id="UP000199696">
    <property type="component" value="Unassembled WGS sequence"/>
</dbReference>
<dbReference type="Gene3D" id="2.60.120.10">
    <property type="entry name" value="Jelly Rolls"/>
    <property type="match status" value="1"/>
</dbReference>
<gene>
    <name evidence="4" type="ORF">GA0070604_4187</name>
</gene>
<dbReference type="GO" id="GO:0019305">
    <property type="term" value="P:dTDP-rhamnose biosynthetic process"/>
    <property type="evidence" value="ECO:0007669"/>
    <property type="project" value="TreeGrafter"/>
</dbReference>
<dbReference type="GO" id="GO:0005829">
    <property type="term" value="C:cytosol"/>
    <property type="evidence" value="ECO:0007669"/>
    <property type="project" value="TreeGrafter"/>
</dbReference>
<dbReference type="SUPFAM" id="SSF51182">
    <property type="entry name" value="RmlC-like cupins"/>
    <property type="match status" value="1"/>
</dbReference>
<evidence type="ECO:0000256" key="2">
    <source>
        <dbReference type="PIRSR" id="PIRSR600888-1"/>
    </source>
</evidence>
<dbReference type="Pfam" id="PF00908">
    <property type="entry name" value="dTDP_sugar_isom"/>
    <property type="match status" value="1"/>
</dbReference>
<accession>A0A1C6V229</accession>
<evidence type="ECO:0000313" key="4">
    <source>
        <dbReference type="EMBL" id="SCL59980.1"/>
    </source>
</evidence>
<sequence>MEYRKLKVEGAVEFVPRLFPDARGQFAALYQESVFAEAAGRPFFPVAQTNCSVSQRGALRGIHFTATPPGSMKYVYCAHGSFIDMVVDLRVGSPTFGRWDAIHIDSRAPRAVFLPAGLGHAFLSLEDGTAVTYLCSEEYAAENEFGISALDPALGLPIPDDIEIILSERDRGAPSMAEARAQGLFPSYADCLKTERADGS</sequence>
<feature type="active site" description="Proton donor" evidence="2">
    <location>
        <position position="133"/>
    </location>
</feature>
<evidence type="ECO:0000313" key="5">
    <source>
        <dbReference type="Proteomes" id="UP000199696"/>
    </source>
</evidence>
<dbReference type="PANTHER" id="PTHR21047:SF2">
    <property type="entry name" value="THYMIDINE DIPHOSPHO-4-KETO-RHAMNOSE 3,5-EPIMERASE"/>
    <property type="match status" value="1"/>
</dbReference>
<dbReference type="InterPro" id="IPR011051">
    <property type="entry name" value="RmlC_Cupin_sf"/>
</dbReference>
<organism evidence="4 5">
    <name type="scientific">Micromonospora eburnea</name>
    <dbReference type="NCBI Taxonomy" id="227316"/>
    <lineage>
        <taxon>Bacteria</taxon>
        <taxon>Bacillati</taxon>
        <taxon>Actinomycetota</taxon>
        <taxon>Actinomycetes</taxon>
        <taxon>Micromonosporales</taxon>
        <taxon>Micromonosporaceae</taxon>
        <taxon>Micromonospora</taxon>
    </lineage>
</organism>
<dbReference type="PANTHER" id="PTHR21047">
    <property type="entry name" value="DTDP-6-DEOXY-D-GLUCOSE-3,5 EPIMERASE"/>
    <property type="match status" value="1"/>
</dbReference>
<protein>
    <submittedName>
        <fullName evidence="4">Epimerase EvaD</fullName>
    </submittedName>
</protein>
<name>A0A1C6V229_9ACTN</name>
<proteinExistence type="inferred from homology"/>
<evidence type="ECO:0000256" key="3">
    <source>
        <dbReference type="PIRSR" id="PIRSR600888-3"/>
    </source>
</evidence>
<dbReference type="STRING" id="227316.GA0070604_4187"/>
<keyword evidence="5" id="KW-1185">Reference proteome</keyword>
<dbReference type="CDD" id="cd00438">
    <property type="entry name" value="cupin_RmlC"/>
    <property type="match status" value="1"/>
</dbReference>
<evidence type="ECO:0000256" key="1">
    <source>
        <dbReference type="ARBA" id="ARBA00010154"/>
    </source>
</evidence>
<comment type="similarity">
    <text evidence="1">Belongs to the dTDP-4-dehydrorhamnose 3,5-epimerase family.</text>
</comment>
<dbReference type="InterPro" id="IPR000888">
    <property type="entry name" value="RmlC-like"/>
</dbReference>
<dbReference type="InterPro" id="IPR014710">
    <property type="entry name" value="RmlC-like_jellyroll"/>
</dbReference>
<dbReference type="AlphaFoldDB" id="A0A1C6V229"/>
<dbReference type="GO" id="GO:0000271">
    <property type="term" value="P:polysaccharide biosynthetic process"/>
    <property type="evidence" value="ECO:0007669"/>
    <property type="project" value="TreeGrafter"/>
</dbReference>
<reference evidence="5" key="1">
    <citation type="submission" date="2016-06" db="EMBL/GenBank/DDBJ databases">
        <authorList>
            <person name="Varghese N."/>
            <person name="Submissions Spin"/>
        </authorList>
    </citation>
    <scope>NUCLEOTIDE SEQUENCE [LARGE SCALE GENOMIC DNA]</scope>
    <source>
        <strain evidence="5">DSM 44814</strain>
    </source>
</reference>
<dbReference type="RefSeq" id="WP_091120963.1">
    <property type="nucleotide sequence ID" value="NZ_FMHY01000002.1"/>
</dbReference>
<dbReference type="GO" id="GO:0008830">
    <property type="term" value="F:dTDP-4-dehydrorhamnose 3,5-epimerase activity"/>
    <property type="evidence" value="ECO:0007669"/>
    <property type="project" value="InterPro"/>
</dbReference>
<dbReference type="OrthoDB" id="9800680at2"/>
<dbReference type="EMBL" id="FMHY01000002">
    <property type="protein sequence ID" value="SCL59980.1"/>
    <property type="molecule type" value="Genomic_DNA"/>
</dbReference>